<dbReference type="AlphaFoldDB" id="A0A9D4EQC0"/>
<name>A0A9D4EQC0_DREPO</name>
<gene>
    <name evidence="2" type="ORF">DPMN_159983</name>
</gene>
<organism evidence="2 3">
    <name type="scientific">Dreissena polymorpha</name>
    <name type="common">Zebra mussel</name>
    <name type="synonym">Mytilus polymorpha</name>
    <dbReference type="NCBI Taxonomy" id="45954"/>
    <lineage>
        <taxon>Eukaryota</taxon>
        <taxon>Metazoa</taxon>
        <taxon>Spiralia</taxon>
        <taxon>Lophotrochozoa</taxon>
        <taxon>Mollusca</taxon>
        <taxon>Bivalvia</taxon>
        <taxon>Autobranchia</taxon>
        <taxon>Heteroconchia</taxon>
        <taxon>Euheterodonta</taxon>
        <taxon>Imparidentia</taxon>
        <taxon>Neoheterodontei</taxon>
        <taxon>Myida</taxon>
        <taxon>Dreissenoidea</taxon>
        <taxon>Dreissenidae</taxon>
        <taxon>Dreissena</taxon>
    </lineage>
</organism>
<keyword evidence="3" id="KW-1185">Reference proteome</keyword>
<sequence length="60" mass="6492">MTSGMARQTGMIDDRTGHKLTGDRTGQRLNSDRTVHIRTGLRMPVTGPVNDQCPATGLVI</sequence>
<proteinExistence type="predicted"/>
<protein>
    <submittedName>
        <fullName evidence="2">Uncharacterized protein</fullName>
    </submittedName>
</protein>
<reference evidence="2" key="1">
    <citation type="journal article" date="2019" name="bioRxiv">
        <title>The Genome of the Zebra Mussel, Dreissena polymorpha: A Resource for Invasive Species Research.</title>
        <authorList>
            <person name="McCartney M.A."/>
            <person name="Auch B."/>
            <person name="Kono T."/>
            <person name="Mallez S."/>
            <person name="Zhang Y."/>
            <person name="Obille A."/>
            <person name="Becker A."/>
            <person name="Abrahante J.E."/>
            <person name="Garbe J."/>
            <person name="Badalamenti J.P."/>
            <person name="Herman A."/>
            <person name="Mangelson H."/>
            <person name="Liachko I."/>
            <person name="Sullivan S."/>
            <person name="Sone E.D."/>
            <person name="Koren S."/>
            <person name="Silverstein K.A.T."/>
            <person name="Beckman K.B."/>
            <person name="Gohl D.M."/>
        </authorList>
    </citation>
    <scope>NUCLEOTIDE SEQUENCE</scope>
    <source>
        <strain evidence="2">Duluth1</strain>
        <tissue evidence="2">Whole animal</tissue>
    </source>
</reference>
<reference evidence="2" key="2">
    <citation type="submission" date="2020-11" db="EMBL/GenBank/DDBJ databases">
        <authorList>
            <person name="McCartney M.A."/>
            <person name="Auch B."/>
            <person name="Kono T."/>
            <person name="Mallez S."/>
            <person name="Becker A."/>
            <person name="Gohl D.M."/>
            <person name="Silverstein K.A.T."/>
            <person name="Koren S."/>
            <person name="Bechman K.B."/>
            <person name="Herman A."/>
            <person name="Abrahante J.E."/>
            <person name="Garbe J."/>
        </authorList>
    </citation>
    <scope>NUCLEOTIDE SEQUENCE</scope>
    <source>
        <strain evidence="2">Duluth1</strain>
        <tissue evidence="2">Whole animal</tissue>
    </source>
</reference>
<evidence type="ECO:0000256" key="1">
    <source>
        <dbReference type="SAM" id="MobiDB-lite"/>
    </source>
</evidence>
<feature type="region of interest" description="Disordered" evidence="1">
    <location>
        <begin position="1"/>
        <end position="33"/>
    </location>
</feature>
<comment type="caution">
    <text evidence="2">The sequence shown here is derived from an EMBL/GenBank/DDBJ whole genome shotgun (WGS) entry which is preliminary data.</text>
</comment>
<accession>A0A9D4EQC0</accession>
<evidence type="ECO:0000313" key="3">
    <source>
        <dbReference type="Proteomes" id="UP000828390"/>
    </source>
</evidence>
<dbReference type="Proteomes" id="UP000828390">
    <property type="component" value="Unassembled WGS sequence"/>
</dbReference>
<feature type="compositionally biased region" description="Basic and acidic residues" evidence="1">
    <location>
        <begin position="12"/>
        <end position="33"/>
    </location>
</feature>
<dbReference type="EMBL" id="JAIWYP010000008">
    <property type="protein sequence ID" value="KAH3782072.1"/>
    <property type="molecule type" value="Genomic_DNA"/>
</dbReference>
<evidence type="ECO:0000313" key="2">
    <source>
        <dbReference type="EMBL" id="KAH3782072.1"/>
    </source>
</evidence>